<evidence type="ECO:0000313" key="3">
    <source>
        <dbReference type="Proteomes" id="UP000663131"/>
    </source>
</evidence>
<feature type="compositionally biased region" description="Basic and acidic residues" evidence="1">
    <location>
        <begin position="172"/>
        <end position="205"/>
    </location>
</feature>
<reference evidence="2" key="1">
    <citation type="submission" date="2020-10" db="EMBL/GenBank/DDBJ databases">
        <authorList>
            <person name="Palmer J.M."/>
        </authorList>
    </citation>
    <scope>NUCLEOTIDE SEQUENCE</scope>
    <source>
        <strain evidence="2">UCD 2041</strain>
    </source>
</reference>
<dbReference type="Pfam" id="PF09510">
    <property type="entry name" value="Rtt102p"/>
    <property type="match status" value="1"/>
</dbReference>
<reference evidence="2" key="2">
    <citation type="journal article" name="BMC Genomics">
        <title>New genome assemblies reveal patterns of domestication and adaptation across Brettanomyces (Dekkera) species.</title>
        <authorList>
            <person name="Roach M.J."/>
            <person name="Borneman A.R."/>
        </authorList>
    </citation>
    <scope>NUCLEOTIDE SEQUENCE</scope>
    <source>
        <strain evidence="2">UCD 2041</strain>
    </source>
</reference>
<dbReference type="OrthoDB" id="4063132at2759"/>
<feature type="compositionally biased region" description="Basic and acidic residues" evidence="1">
    <location>
        <begin position="123"/>
        <end position="133"/>
    </location>
</feature>
<evidence type="ECO:0000256" key="1">
    <source>
        <dbReference type="SAM" id="MobiDB-lite"/>
    </source>
</evidence>
<dbReference type="GO" id="GO:0016514">
    <property type="term" value="C:SWI/SNF complex"/>
    <property type="evidence" value="ECO:0007669"/>
    <property type="project" value="InterPro"/>
</dbReference>
<dbReference type="InterPro" id="IPR018304">
    <property type="entry name" value="Rtt102"/>
</dbReference>
<dbReference type="GO" id="GO:0006338">
    <property type="term" value="P:chromatin remodeling"/>
    <property type="evidence" value="ECO:0007669"/>
    <property type="project" value="InterPro"/>
</dbReference>
<evidence type="ECO:0000313" key="2">
    <source>
        <dbReference type="EMBL" id="QOU21072.1"/>
    </source>
</evidence>
<accession>A0A871RDG3</accession>
<dbReference type="AlphaFoldDB" id="A0A871RDG3"/>
<proteinExistence type="predicted"/>
<dbReference type="Gene3D" id="6.20.420.10">
    <property type="match status" value="1"/>
</dbReference>
<dbReference type="EMBL" id="CP063136">
    <property type="protein sequence ID" value="QOU21072.1"/>
    <property type="molecule type" value="Genomic_DNA"/>
</dbReference>
<feature type="region of interest" description="Disordered" evidence="1">
    <location>
        <begin position="60"/>
        <end position="89"/>
    </location>
</feature>
<feature type="compositionally biased region" description="Basic and acidic residues" evidence="1">
    <location>
        <begin position="232"/>
        <end position="245"/>
    </location>
</feature>
<dbReference type="RefSeq" id="XP_041137565.1">
    <property type="nucleotide sequence ID" value="XM_041279351.1"/>
</dbReference>
<feature type="compositionally biased region" description="Polar residues" evidence="1">
    <location>
        <begin position="158"/>
        <end position="167"/>
    </location>
</feature>
<protein>
    <submittedName>
        <fullName evidence="2">Uncharacterized protein</fullName>
    </submittedName>
</protein>
<dbReference type="KEGG" id="bbrx:BRETT_000790"/>
<gene>
    <name evidence="2" type="ORF">BRETT_000790</name>
</gene>
<sequence length="245" mass="26921">MSLRRSLYKHYSRNSASSTSFLGYGDQANGDKHWVRDWYDPPKVSKDANMLSKQNIIIPPSHASAPITPLESTPQTQSSPSQSQTPQPVETYGFKVKTWVITEEAQKFKDCENEEKDTLLPLEKMKYQEDSVNTKHAAAGESGLTEAEMKSAVGGPGVSNSLFSSSAAVEYKNGDGSKKDEKPKIEEIPEHPESSVKIESQDKTEVATTSSQNANEQDKQASSSENRGTDSPTKDKDVDGDVEMK</sequence>
<feature type="compositionally biased region" description="Polar residues" evidence="1">
    <location>
        <begin position="206"/>
        <end position="231"/>
    </location>
</feature>
<organism evidence="2 3">
    <name type="scientific">Dekkera bruxellensis</name>
    <name type="common">Brettanomyces custersii</name>
    <dbReference type="NCBI Taxonomy" id="5007"/>
    <lineage>
        <taxon>Eukaryota</taxon>
        <taxon>Fungi</taxon>
        <taxon>Dikarya</taxon>
        <taxon>Ascomycota</taxon>
        <taxon>Saccharomycotina</taxon>
        <taxon>Pichiomycetes</taxon>
        <taxon>Pichiales</taxon>
        <taxon>Pichiaceae</taxon>
        <taxon>Brettanomyces</taxon>
    </lineage>
</organism>
<name>A0A871RDG3_DEKBR</name>
<feature type="region of interest" description="Disordered" evidence="1">
    <location>
        <begin position="112"/>
        <end position="245"/>
    </location>
</feature>
<dbReference type="Proteomes" id="UP000663131">
    <property type="component" value="Chromosome 8"/>
</dbReference>
<dbReference type="GO" id="GO:0016586">
    <property type="term" value="C:RSC-type complex"/>
    <property type="evidence" value="ECO:0007669"/>
    <property type="project" value="InterPro"/>
</dbReference>
<dbReference type="GeneID" id="64572715"/>